<evidence type="ECO:0000256" key="6">
    <source>
        <dbReference type="ARBA" id="ARBA00037937"/>
    </source>
</evidence>
<evidence type="ECO:0000256" key="3">
    <source>
        <dbReference type="ARBA" id="ARBA00022989"/>
    </source>
</evidence>
<evidence type="ECO:0000256" key="5">
    <source>
        <dbReference type="ARBA" id="ARBA00023143"/>
    </source>
</evidence>
<evidence type="ECO:0000313" key="10">
    <source>
        <dbReference type="Proteomes" id="UP001269819"/>
    </source>
</evidence>
<sequence length="147" mass="15387">MAPAPLLAAETESTRQGGPDTVGSLASLSLGLIAVIALIFGCAWLVKRMSGLSGMNSQAMKVVSVMNLGTRERIALLDVGGTQILVGITPSTIRTLHVFDEPVLTPETAPPGDFARRLQGLLNRQNNPPGGDHGDSQRGDSQRGDSQ</sequence>
<comment type="subcellular location">
    <subcellularLocation>
        <location evidence="7">Cell membrane</location>
    </subcellularLocation>
    <subcellularLocation>
        <location evidence="7">Bacterial flagellum basal body</location>
    </subcellularLocation>
</comment>
<feature type="transmembrane region" description="Helical" evidence="7">
    <location>
        <begin position="25"/>
        <end position="46"/>
    </location>
</feature>
<evidence type="ECO:0000256" key="1">
    <source>
        <dbReference type="ARBA" id="ARBA00022475"/>
    </source>
</evidence>
<dbReference type="Proteomes" id="UP001269819">
    <property type="component" value="Unassembled WGS sequence"/>
</dbReference>
<keyword evidence="5 7" id="KW-0975">Bacterial flagellum</keyword>
<reference evidence="9 10" key="1">
    <citation type="submission" date="2023-10" db="EMBL/GenBank/DDBJ databases">
        <title>Characteristics and mechanism of a salt-tolerant marine origin heterotrophic nitrifying- aerobic denitrifying bacteria Marinobacter xestospongiae HN1.</title>
        <authorList>
            <person name="Qi R."/>
        </authorList>
    </citation>
    <scope>NUCLEOTIDE SEQUENCE [LARGE SCALE GENOMIC DNA]</scope>
    <source>
        <strain evidence="9 10">HN1</strain>
    </source>
</reference>
<feature type="compositionally biased region" description="Basic and acidic residues" evidence="8">
    <location>
        <begin position="132"/>
        <end position="147"/>
    </location>
</feature>
<organism evidence="9 10">
    <name type="scientific">Marinobacter xestospongiae</name>
    <dbReference type="NCBI Taxonomy" id="994319"/>
    <lineage>
        <taxon>Bacteria</taxon>
        <taxon>Pseudomonadati</taxon>
        <taxon>Pseudomonadota</taxon>
        <taxon>Gammaproteobacteria</taxon>
        <taxon>Pseudomonadales</taxon>
        <taxon>Marinobacteraceae</taxon>
        <taxon>Marinobacter</taxon>
    </lineage>
</organism>
<protein>
    <recommendedName>
        <fullName evidence="7">Flagellar protein</fullName>
    </recommendedName>
</protein>
<comment type="similarity">
    <text evidence="6 7">Belongs to the FliO/MopB family.</text>
</comment>
<keyword evidence="4 7" id="KW-0472">Membrane</keyword>
<name>A0ABU3VTM8_9GAMM</name>
<keyword evidence="3 7" id="KW-1133">Transmembrane helix</keyword>
<proteinExistence type="inferred from homology"/>
<comment type="caution">
    <text evidence="9">The sequence shown here is derived from an EMBL/GenBank/DDBJ whole genome shotgun (WGS) entry which is preliminary data.</text>
</comment>
<dbReference type="Pfam" id="PF04347">
    <property type="entry name" value="FliO"/>
    <property type="match status" value="1"/>
</dbReference>
<evidence type="ECO:0000256" key="4">
    <source>
        <dbReference type="ARBA" id="ARBA00023136"/>
    </source>
</evidence>
<evidence type="ECO:0000256" key="2">
    <source>
        <dbReference type="ARBA" id="ARBA00022692"/>
    </source>
</evidence>
<evidence type="ECO:0000313" key="9">
    <source>
        <dbReference type="EMBL" id="MDV2077617.1"/>
    </source>
</evidence>
<feature type="region of interest" description="Disordered" evidence="8">
    <location>
        <begin position="119"/>
        <end position="147"/>
    </location>
</feature>
<accession>A0ABU3VTM8</accession>
<keyword evidence="1 7" id="KW-1003">Cell membrane</keyword>
<dbReference type="EMBL" id="JAWIIJ010000002">
    <property type="protein sequence ID" value="MDV2077617.1"/>
    <property type="molecule type" value="Genomic_DNA"/>
</dbReference>
<dbReference type="NCBIfam" id="TIGR03500">
    <property type="entry name" value="FliO_TIGR"/>
    <property type="match status" value="1"/>
</dbReference>
<dbReference type="InterPro" id="IPR022781">
    <property type="entry name" value="Flagellar_biosynth_FliO"/>
</dbReference>
<dbReference type="InterPro" id="IPR052205">
    <property type="entry name" value="FliO/MopB"/>
</dbReference>
<evidence type="ECO:0000256" key="7">
    <source>
        <dbReference type="RuleBase" id="RU362064"/>
    </source>
</evidence>
<keyword evidence="2 7" id="KW-0812">Transmembrane</keyword>
<keyword evidence="10" id="KW-1185">Reference proteome</keyword>
<keyword evidence="9" id="KW-0282">Flagellum</keyword>
<keyword evidence="9" id="KW-0969">Cilium</keyword>
<keyword evidence="9" id="KW-0966">Cell projection</keyword>
<dbReference type="PANTHER" id="PTHR38766:SF1">
    <property type="entry name" value="FLAGELLAR PROTEIN FLIO"/>
    <property type="match status" value="1"/>
</dbReference>
<dbReference type="PANTHER" id="PTHR38766">
    <property type="entry name" value="FLAGELLAR PROTEIN FLIO"/>
    <property type="match status" value="1"/>
</dbReference>
<gene>
    <name evidence="9" type="primary">fliO</name>
    <name evidence="9" type="ORF">RYS15_02940</name>
</gene>
<evidence type="ECO:0000256" key="8">
    <source>
        <dbReference type="SAM" id="MobiDB-lite"/>
    </source>
</evidence>